<dbReference type="PRINTS" id="PR00080">
    <property type="entry name" value="SDRFAMILY"/>
</dbReference>
<dbReference type="VEuPathDB" id="FungiDB:MFRU_072g00140"/>
<dbReference type="Gene3D" id="3.40.50.720">
    <property type="entry name" value="NAD(P)-binding Rossmann-like Domain"/>
    <property type="match status" value="1"/>
</dbReference>
<organism evidence="5 6">
    <name type="scientific">Monilinia fructicola</name>
    <name type="common">Brown rot fungus</name>
    <name type="synonym">Ciboria fructicola</name>
    <dbReference type="NCBI Taxonomy" id="38448"/>
    <lineage>
        <taxon>Eukaryota</taxon>
        <taxon>Fungi</taxon>
        <taxon>Dikarya</taxon>
        <taxon>Ascomycota</taxon>
        <taxon>Pezizomycotina</taxon>
        <taxon>Leotiomycetes</taxon>
        <taxon>Helotiales</taxon>
        <taxon>Sclerotiniaceae</taxon>
        <taxon>Monilinia</taxon>
    </lineage>
</organism>
<dbReference type="AlphaFoldDB" id="A0A5M9JFB3"/>
<accession>A0A5M9JFB3</accession>
<evidence type="ECO:0000256" key="1">
    <source>
        <dbReference type="ARBA" id="ARBA00006484"/>
    </source>
</evidence>
<dbReference type="Proteomes" id="UP000322873">
    <property type="component" value="Unassembled WGS sequence"/>
</dbReference>
<evidence type="ECO:0000256" key="4">
    <source>
        <dbReference type="SAM" id="MobiDB-lite"/>
    </source>
</evidence>
<dbReference type="GO" id="GO:0016491">
    <property type="term" value="F:oxidoreductase activity"/>
    <property type="evidence" value="ECO:0007669"/>
    <property type="project" value="UniProtKB-KW"/>
</dbReference>
<proteinExistence type="inferred from homology"/>
<feature type="region of interest" description="Disordered" evidence="4">
    <location>
        <begin position="397"/>
        <end position="425"/>
    </location>
</feature>
<dbReference type="PRINTS" id="PR00081">
    <property type="entry name" value="GDHRDH"/>
</dbReference>
<gene>
    <name evidence="5" type="ORF">EYC84_009171</name>
</gene>
<dbReference type="SUPFAM" id="SSF51735">
    <property type="entry name" value="NAD(P)-binding Rossmann-fold domains"/>
    <property type="match status" value="1"/>
</dbReference>
<dbReference type="EMBL" id="VICG01000012">
    <property type="protein sequence ID" value="KAA8566629.1"/>
    <property type="molecule type" value="Genomic_DNA"/>
</dbReference>
<dbReference type="FunFam" id="3.40.50.720:FF:000374">
    <property type="entry name" value="3-oxoacyl-(Acyl-carrier-protein) reductase"/>
    <property type="match status" value="1"/>
</dbReference>
<dbReference type="InterPro" id="IPR020904">
    <property type="entry name" value="Sc_DH/Rdtase_CS"/>
</dbReference>
<name>A0A5M9JFB3_MONFR</name>
<dbReference type="InterPro" id="IPR036291">
    <property type="entry name" value="NAD(P)-bd_dom_sf"/>
</dbReference>
<keyword evidence="2" id="KW-0521">NADP</keyword>
<reference evidence="5 6" key="1">
    <citation type="submission" date="2019-06" db="EMBL/GenBank/DDBJ databases">
        <title>Genome Sequence of the Brown Rot Fungal Pathogen Monilinia fructicola.</title>
        <authorList>
            <person name="De Miccolis Angelini R.M."/>
            <person name="Landi L."/>
            <person name="Abate D."/>
            <person name="Pollastro S."/>
            <person name="Romanazzi G."/>
            <person name="Faretra F."/>
        </authorList>
    </citation>
    <scope>NUCLEOTIDE SEQUENCE [LARGE SCALE GENOMIC DNA]</scope>
    <source>
        <strain evidence="5 6">Mfrc123</strain>
    </source>
</reference>
<sequence>MDEHRVPTTSYRLRGGGKEIRHSTIITACGSSPWQTKDGGSPFSSKYYLPQRTSSPLSRLLLLVLENHSFAKTLLHFLSRIEMASNGQTVPINRVHEGKVAIVTGSARSIGAGIARNLASKGANILISYLTEGSDGSAAKLAEELRNEHGVIAVPCRSDISKPEGCAAIIEACKSAMPPNPKTSKLQIDILVNCAAIMIGIGPLETVTHEDFIKSYETNVLAPILLTGACKPYLPTDRSGRIVNVSSIGQKVGTPYLTLYNGTKGALEAMTRTWSRELAEHATVNTINPGSVLTDMFRQCSDEVLAAQGQWNPLIPLSGVREWDTEEVKEVGKKWGGRPAYVEEIASIVGMVCSPESAWMTGSVVSASGGQCFSTTNSDKPQNGGTISLQFTILTTTSNPSPNRRDLPSHRKAPSASHQTEKLYRHGSPGQDLIFLYALLSSHDSQDKWNEDTASALSDTTSTGDSPGDDCADFRVAFAPSQSAAPAMAPCNLSFVRSQNSSRPLTRTPRRFIEKVYVQATCCPYLCTSPSDEVETKFVHVIYVRTVLVRGTTGLLIVST</sequence>
<comment type="similarity">
    <text evidence="1">Belongs to the short-chain dehydrogenases/reductases (SDR) family.</text>
</comment>
<comment type="caution">
    <text evidence="5">The sequence shown here is derived from an EMBL/GenBank/DDBJ whole genome shotgun (WGS) entry which is preliminary data.</text>
</comment>
<dbReference type="PROSITE" id="PS00061">
    <property type="entry name" value="ADH_SHORT"/>
    <property type="match status" value="1"/>
</dbReference>
<protein>
    <recommendedName>
        <fullName evidence="7">Ketoreductase (KR) domain-containing protein</fullName>
    </recommendedName>
</protein>
<evidence type="ECO:0000256" key="2">
    <source>
        <dbReference type="ARBA" id="ARBA00022857"/>
    </source>
</evidence>
<evidence type="ECO:0008006" key="7">
    <source>
        <dbReference type="Google" id="ProtNLM"/>
    </source>
</evidence>
<dbReference type="Pfam" id="PF00106">
    <property type="entry name" value="adh_short"/>
    <property type="match status" value="1"/>
</dbReference>
<evidence type="ECO:0000313" key="6">
    <source>
        <dbReference type="Proteomes" id="UP000322873"/>
    </source>
</evidence>
<evidence type="ECO:0000313" key="5">
    <source>
        <dbReference type="EMBL" id="KAA8566629.1"/>
    </source>
</evidence>
<dbReference type="InterPro" id="IPR002347">
    <property type="entry name" value="SDR_fam"/>
</dbReference>
<keyword evidence="3" id="KW-0560">Oxidoreductase</keyword>
<dbReference type="PANTHER" id="PTHR43639">
    <property type="entry name" value="OXIDOREDUCTASE, SHORT-CHAIN DEHYDROGENASE/REDUCTASE FAMILY (AFU_ORTHOLOGUE AFUA_5G02870)"/>
    <property type="match status" value="1"/>
</dbReference>
<dbReference type="PANTHER" id="PTHR43639:SF1">
    <property type="entry name" value="SHORT-CHAIN DEHYDROGENASE_REDUCTASE FAMILY PROTEIN"/>
    <property type="match status" value="1"/>
</dbReference>
<evidence type="ECO:0000256" key="3">
    <source>
        <dbReference type="ARBA" id="ARBA00023002"/>
    </source>
</evidence>
<keyword evidence="6" id="KW-1185">Reference proteome</keyword>
<dbReference type="CDD" id="cd05233">
    <property type="entry name" value="SDR_c"/>
    <property type="match status" value="1"/>
</dbReference>